<evidence type="ECO:0000313" key="3">
    <source>
        <dbReference type="EMBL" id="TLX41005.1"/>
    </source>
</evidence>
<organism evidence="3 4">
    <name type="scientific">Xanthobacter autotrophicus</name>
    <dbReference type="NCBI Taxonomy" id="280"/>
    <lineage>
        <taxon>Bacteria</taxon>
        <taxon>Pseudomonadati</taxon>
        <taxon>Pseudomonadota</taxon>
        <taxon>Alphaproteobacteria</taxon>
        <taxon>Hyphomicrobiales</taxon>
        <taxon>Xanthobacteraceae</taxon>
        <taxon>Xanthobacter</taxon>
    </lineage>
</organism>
<dbReference type="Proteomes" id="UP000305131">
    <property type="component" value="Unassembled WGS sequence"/>
</dbReference>
<dbReference type="GO" id="GO:0043856">
    <property type="term" value="F:anti-sigma factor antagonist activity"/>
    <property type="evidence" value="ECO:0007669"/>
    <property type="project" value="TreeGrafter"/>
</dbReference>
<dbReference type="OrthoDB" id="7270562at2"/>
<evidence type="ECO:0000256" key="1">
    <source>
        <dbReference type="SAM" id="MobiDB-lite"/>
    </source>
</evidence>
<dbReference type="PROSITE" id="PS50801">
    <property type="entry name" value="STAS"/>
    <property type="match status" value="1"/>
</dbReference>
<dbReference type="SUPFAM" id="SSF52091">
    <property type="entry name" value="SpoIIaa-like"/>
    <property type="match status" value="1"/>
</dbReference>
<dbReference type="Gene3D" id="3.30.750.24">
    <property type="entry name" value="STAS domain"/>
    <property type="match status" value="1"/>
</dbReference>
<dbReference type="AlphaFoldDB" id="A0A6C1K9L5"/>
<feature type="region of interest" description="Disordered" evidence="1">
    <location>
        <begin position="1"/>
        <end position="21"/>
    </location>
</feature>
<sequence>MPAARPGLSAAGRGPASGRFGWRAGRADREAVNIAGARWIIRFPAWCKPLGKLPGQALGEREAEPSGPRHTTETCRWNRGRQLPGRDPRGRRRPSSPVTSMKIETHALGPEQVLIMLDGRLDIEGTAQIEVAFSAVSSHAKATLVDLSATPFVASIGIRLFISNAKALARRGGRLILFGAAPTVEEVLLTTGLGELATVVATRADADAALATLGAAS</sequence>
<dbReference type="PANTHER" id="PTHR33495">
    <property type="entry name" value="ANTI-SIGMA FACTOR ANTAGONIST TM_1081-RELATED-RELATED"/>
    <property type="match status" value="1"/>
</dbReference>
<dbReference type="InterPro" id="IPR036513">
    <property type="entry name" value="STAS_dom_sf"/>
</dbReference>
<proteinExistence type="predicted"/>
<dbReference type="Pfam" id="PF01740">
    <property type="entry name" value="STAS"/>
    <property type="match status" value="1"/>
</dbReference>
<name>A0A6C1K9L5_XANAU</name>
<evidence type="ECO:0000313" key="4">
    <source>
        <dbReference type="Proteomes" id="UP000305131"/>
    </source>
</evidence>
<dbReference type="EMBL" id="VAUP01000041">
    <property type="protein sequence ID" value="TLX41005.1"/>
    <property type="molecule type" value="Genomic_DNA"/>
</dbReference>
<dbReference type="InterPro" id="IPR002645">
    <property type="entry name" value="STAS_dom"/>
</dbReference>
<gene>
    <name evidence="3" type="ORF">FBQ73_21450</name>
</gene>
<reference evidence="3 4" key="1">
    <citation type="submission" date="2019-05" db="EMBL/GenBank/DDBJ databases">
        <authorList>
            <person name="Zhou X."/>
        </authorList>
    </citation>
    <scope>NUCLEOTIDE SEQUENCE [LARGE SCALE GENOMIC DNA]</scope>
    <source>
        <strain evidence="3 4">DSM 432</strain>
    </source>
</reference>
<dbReference type="CDD" id="cd07043">
    <property type="entry name" value="STAS_anti-anti-sigma_factors"/>
    <property type="match status" value="1"/>
</dbReference>
<dbReference type="PANTHER" id="PTHR33495:SF2">
    <property type="entry name" value="ANTI-SIGMA FACTOR ANTAGONIST TM_1081-RELATED"/>
    <property type="match status" value="1"/>
</dbReference>
<feature type="domain" description="STAS" evidence="2">
    <location>
        <begin position="113"/>
        <end position="213"/>
    </location>
</feature>
<accession>A0A6C1K9L5</accession>
<protein>
    <submittedName>
        <fullName evidence="3">STAS domain-containing protein</fullName>
    </submittedName>
</protein>
<feature type="region of interest" description="Disordered" evidence="1">
    <location>
        <begin position="57"/>
        <end position="102"/>
    </location>
</feature>
<evidence type="ECO:0000259" key="2">
    <source>
        <dbReference type="PROSITE" id="PS50801"/>
    </source>
</evidence>
<comment type="caution">
    <text evidence="3">The sequence shown here is derived from an EMBL/GenBank/DDBJ whole genome shotgun (WGS) entry which is preliminary data.</text>
</comment>